<dbReference type="Gene3D" id="1.20.58.220">
    <property type="entry name" value="Phosphate transport system protein phou homolog 2, domain 2"/>
    <property type="match status" value="1"/>
</dbReference>
<evidence type="ECO:0000256" key="4">
    <source>
        <dbReference type="ARBA" id="ARBA00022989"/>
    </source>
</evidence>
<name>A0A7X5F711_9HYPH</name>
<sequence length="559" mass="59645">MHPLLLILHLAAAVMLLLWAVRMVRTGMERAYGAALRDGLRKAQGGVAGMALAGAVLAVLLQSSTAVGLLAAGFAGSGLLGGAAGLAALIGADVGSALVVRILSLDLSGLIPVLILAGCVLFLKFEGRQPRQIGRIILGIGFVLLSLKMIGEATQPLRSSTVLPLVIGYLQNDALTSFALVALLTFGLHSSVAMVLLLATLAGAGVLPVAAALPMVLGANLGAGVIALWLTRDMSPQARRIPLGNLIVRAAAALAGLLLLQAVPADPAWFGASPAAQLVNAHLAFNLVLAGLALPLVTPVTRLAERLLKEKETPDLMVSQRPQSALDRSTLALPGLALASAKRELLLMGETVEQMFRPVMDLMAGTDPERITAVRALDAEVNRRHRDIKLFIAEMTRGQLSEEDARRGLQLTDFAINMEHVGDIIAKTLLPLADEKIRLRLTFSDEGWAEMLRLHARVLANLQMAMNVLVSGDTQSAQQLMREKEAMRQLERDSHERHLKRLQTGNADSIATSNMHLEVVRAFKEINSLLVTVAHPILEEQGLILKSRLAEPGEALRRA</sequence>
<dbReference type="RefSeq" id="WP_161709453.1">
    <property type="nucleotide sequence ID" value="NZ_JAABLQ010000003.1"/>
</dbReference>
<dbReference type="Pfam" id="PF02690">
    <property type="entry name" value="Na_Pi_cotrans"/>
    <property type="match status" value="2"/>
</dbReference>
<feature type="transmembrane region" description="Helical" evidence="6">
    <location>
        <begin position="174"/>
        <end position="199"/>
    </location>
</feature>
<dbReference type="GO" id="GO:0005886">
    <property type="term" value="C:plasma membrane"/>
    <property type="evidence" value="ECO:0007669"/>
    <property type="project" value="UniProtKB-SubCell"/>
</dbReference>
<dbReference type="NCBIfam" id="NF037997">
    <property type="entry name" value="Na_Pi_symport"/>
    <property type="match status" value="1"/>
</dbReference>
<evidence type="ECO:0000259" key="7">
    <source>
        <dbReference type="Pfam" id="PF01895"/>
    </source>
</evidence>
<feature type="transmembrane region" description="Helical" evidence="6">
    <location>
        <begin position="283"/>
        <end position="301"/>
    </location>
</feature>
<comment type="subcellular location">
    <subcellularLocation>
        <location evidence="1">Cell membrane</location>
        <topology evidence="1">Multi-pass membrane protein</topology>
    </subcellularLocation>
</comment>
<dbReference type="InterPro" id="IPR038078">
    <property type="entry name" value="PhoU-like_sf"/>
</dbReference>
<evidence type="ECO:0000313" key="8">
    <source>
        <dbReference type="EMBL" id="NBN79990.1"/>
    </source>
</evidence>
<evidence type="ECO:0000256" key="3">
    <source>
        <dbReference type="ARBA" id="ARBA00022692"/>
    </source>
</evidence>
<evidence type="ECO:0000256" key="2">
    <source>
        <dbReference type="ARBA" id="ARBA00022475"/>
    </source>
</evidence>
<feature type="domain" description="PhoU" evidence="7">
    <location>
        <begin position="346"/>
        <end position="426"/>
    </location>
</feature>
<accession>A0A7X5F711</accession>
<feature type="transmembrane region" description="Helical" evidence="6">
    <location>
        <begin position="243"/>
        <end position="263"/>
    </location>
</feature>
<dbReference type="PANTHER" id="PTHR10010">
    <property type="entry name" value="SOLUTE CARRIER FAMILY 34 SODIUM PHOSPHATE , MEMBER 2-RELATED"/>
    <property type="match status" value="1"/>
</dbReference>
<keyword evidence="9" id="KW-1185">Reference proteome</keyword>
<dbReference type="InterPro" id="IPR003841">
    <property type="entry name" value="Na/Pi_transpt"/>
</dbReference>
<dbReference type="Pfam" id="PF01895">
    <property type="entry name" value="PhoU"/>
    <property type="match status" value="1"/>
</dbReference>
<feature type="transmembrane region" description="Helical" evidence="6">
    <location>
        <begin position="69"/>
        <end position="90"/>
    </location>
</feature>
<comment type="caution">
    <text evidence="8">The sequence shown here is derived from an EMBL/GenBank/DDBJ whole genome shotgun (WGS) entry which is preliminary data.</text>
</comment>
<evidence type="ECO:0000256" key="6">
    <source>
        <dbReference type="SAM" id="Phobius"/>
    </source>
</evidence>
<dbReference type="Proteomes" id="UP000586722">
    <property type="component" value="Unassembled WGS sequence"/>
</dbReference>
<feature type="transmembrane region" description="Helical" evidence="6">
    <location>
        <begin position="6"/>
        <end position="24"/>
    </location>
</feature>
<feature type="transmembrane region" description="Helical" evidence="6">
    <location>
        <begin position="102"/>
        <end position="123"/>
    </location>
</feature>
<proteinExistence type="predicted"/>
<dbReference type="GO" id="GO:0044341">
    <property type="term" value="P:sodium-dependent phosphate transport"/>
    <property type="evidence" value="ECO:0007669"/>
    <property type="project" value="InterPro"/>
</dbReference>
<keyword evidence="5 6" id="KW-0472">Membrane</keyword>
<dbReference type="GO" id="GO:0005436">
    <property type="term" value="F:sodium:phosphate symporter activity"/>
    <property type="evidence" value="ECO:0007669"/>
    <property type="project" value="InterPro"/>
</dbReference>
<evidence type="ECO:0000256" key="5">
    <source>
        <dbReference type="ARBA" id="ARBA00023136"/>
    </source>
</evidence>
<dbReference type="SUPFAM" id="SSF109755">
    <property type="entry name" value="PhoU-like"/>
    <property type="match status" value="1"/>
</dbReference>
<reference evidence="9" key="1">
    <citation type="submission" date="2020-01" db="EMBL/GenBank/DDBJ databases">
        <authorList>
            <person name="Fang Y."/>
            <person name="Sun R."/>
            <person name="Nie L."/>
            <person name="He J."/>
            <person name="Hao L."/>
            <person name="Wang L."/>
            <person name="Su S."/>
            <person name="Lv E."/>
            <person name="Zhang Z."/>
            <person name="Xie R."/>
            <person name="Liu H."/>
        </authorList>
    </citation>
    <scope>NUCLEOTIDE SEQUENCE [LARGE SCALE GENOMIC DNA]</scope>
    <source>
        <strain evidence="9">XCT-53</strain>
    </source>
</reference>
<dbReference type="EMBL" id="JAABLQ010000003">
    <property type="protein sequence ID" value="NBN79990.1"/>
    <property type="molecule type" value="Genomic_DNA"/>
</dbReference>
<gene>
    <name evidence="8" type="ORF">GWI72_17060</name>
</gene>
<dbReference type="AlphaFoldDB" id="A0A7X5F711"/>
<feature type="transmembrane region" description="Helical" evidence="6">
    <location>
        <begin position="205"/>
        <end position="231"/>
    </location>
</feature>
<keyword evidence="3 6" id="KW-0812">Transmembrane</keyword>
<keyword evidence="4 6" id="KW-1133">Transmembrane helix</keyword>
<dbReference type="PANTHER" id="PTHR10010:SF46">
    <property type="entry name" value="SODIUM-DEPENDENT PHOSPHATE TRANSPORT PROTEIN 2B"/>
    <property type="match status" value="1"/>
</dbReference>
<keyword evidence="2" id="KW-1003">Cell membrane</keyword>
<evidence type="ECO:0000256" key="1">
    <source>
        <dbReference type="ARBA" id="ARBA00004651"/>
    </source>
</evidence>
<organism evidence="8 9">
    <name type="scientific">Pannonibacter tanglangensis</name>
    <dbReference type="NCBI Taxonomy" id="2750084"/>
    <lineage>
        <taxon>Bacteria</taxon>
        <taxon>Pseudomonadati</taxon>
        <taxon>Pseudomonadota</taxon>
        <taxon>Alphaproteobacteria</taxon>
        <taxon>Hyphomicrobiales</taxon>
        <taxon>Stappiaceae</taxon>
        <taxon>Pannonibacter</taxon>
    </lineage>
</organism>
<feature type="transmembrane region" description="Helical" evidence="6">
    <location>
        <begin position="45"/>
        <end position="63"/>
    </location>
</feature>
<protein>
    <submittedName>
        <fullName evidence="8">Na/Pi cotransporter family protein</fullName>
    </submittedName>
</protein>
<evidence type="ECO:0000313" key="9">
    <source>
        <dbReference type="Proteomes" id="UP000586722"/>
    </source>
</evidence>
<dbReference type="InterPro" id="IPR026022">
    <property type="entry name" value="PhoU_dom"/>
</dbReference>